<dbReference type="InParanoid" id="Q00ZD7"/>
<dbReference type="Proteomes" id="UP000195557">
    <property type="component" value="Unassembled WGS sequence"/>
</dbReference>
<proteinExistence type="predicted"/>
<gene>
    <name evidence="2" type="ORF">BE221DRAFT_24071</name>
    <name evidence="1" type="ORF">OT_ostta11g00190</name>
</gene>
<accession>A0A1Y5I1Z4</accession>
<evidence type="ECO:0000313" key="2">
    <source>
        <dbReference type="EMBL" id="OUS43521.1"/>
    </source>
</evidence>
<keyword evidence="3" id="KW-1185">Reference proteome</keyword>
<reference evidence="1" key="2">
    <citation type="journal article" date="2014" name="BMC Genomics">
        <title>An improved genome of the model marine alga Ostreococcus tauri unfolds by assessing Illumina de novo assemblies.</title>
        <authorList>
            <person name="Blanc-Mathieu R."/>
            <person name="Verhelst B."/>
            <person name="Derelle E."/>
            <person name="Rombauts S."/>
            <person name="Bouget F.Y."/>
            <person name="Carre I."/>
            <person name="Chateau A."/>
            <person name="Eyre-Walker A."/>
            <person name="Grimsley N."/>
            <person name="Moreau H."/>
            <person name="Piegu B."/>
            <person name="Rivals E."/>
            <person name="Schackwitz W."/>
            <person name="Van de Peer Y."/>
            <person name="Piganeau G."/>
        </authorList>
    </citation>
    <scope>NUCLEOTIDE SEQUENCE</scope>
    <source>
        <strain evidence="1">RCC4221</strain>
    </source>
</reference>
<sequence length="243" mass="26690">MISSSSNVRPVSRTFASSSLRTSVRRASSFADASSSSRASTDAIDDALVRFGKLWTGAAQCRVLVAESARRSFWRDYEHIECVVRSYLRVFPPNGPHGVDVVALCVREPRALALSLEAFVQGVVRATQVLNVGGRQITLAPGLIMCSESELRLGIEALTRAVGEREARRLTLEQPDRVLQEVGWYDDDADEDVGTGADASSMEVMQALRHYARVVPPAGSIDVDERMADRERNAKKFHVQKGL</sequence>
<dbReference type="EMBL" id="CAID01000011">
    <property type="protein sequence ID" value="CAL55622.1"/>
    <property type="molecule type" value="Genomic_DNA"/>
</dbReference>
<dbReference type="RefSeq" id="XP_003081819.1">
    <property type="nucleotide sequence ID" value="XM_003081771.1"/>
</dbReference>
<reference evidence="2" key="3">
    <citation type="submission" date="2017-04" db="EMBL/GenBank/DDBJ databases">
        <title>Population genomics of picophytoplankton unveils novel chromosome hypervariability.</title>
        <authorList>
            <consortium name="DOE Joint Genome Institute"/>
            <person name="Blanc-Mathieu R."/>
            <person name="Krasovec M."/>
            <person name="Hebrard M."/>
            <person name="Yau S."/>
            <person name="Desgranges E."/>
            <person name="Martin J."/>
            <person name="Schackwitz W."/>
            <person name="Kuo A."/>
            <person name="Salin G."/>
            <person name="Donnadieu C."/>
            <person name="Desdevises Y."/>
            <person name="Sanchez-Ferandin S."/>
            <person name="Moreau H."/>
            <person name="Rivals E."/>
            <person name="Grigoriev I.V."/>
            <person name="Grimsley N."/>
            <person name="Eyre-Walker A."/>
            <person name="Piganeau G."/>
        </authorList>
    </citation>
    <scope>NUCLEOTIDE SEQUENCE [LARGE SCALE GENOMIC DNA]</scope>
    <source>
        <strain evidence="2">RCC 1115</strain>
    </source>
</reference>
<evidence type="ECO:0000313" key="3">
    <source>
        <dbReference type="Proteomes" id="UP000009170"/>
    </source>
</evidence>
<dbReference type="KEGG" id="ota:OT_ostta11g00190"/>
<dbReference type="AlphaFoldDB" id="Q00ZD7"/>
<accession>A0A454XMR0</accession>
<reference evidence="1 3" key="1">
    <citation type="journal article" date="2006" name="Proc. Natl. Acad. Sci. U.S.A.">
        <title>Genome analysis of the smallest free-living eukaryote Ostreococcus tauri unveils many unique features.</title>
        <authorList>
            <person name="Derelle E."/>
            <person name="Ferraz C."/>
            <person name="Rombauts S."/>
            <person name="Rouze P."/>
            <person name="Worden A.Z."/>
            <person name="Robbens S."/>
            <person name="Partensky F."/>
            <person name="Degroeve S."/>
            <person name="Echeynie S."/>
            <person name="Cooke R."/>
            <person name="Saeys Y."/>
            <person name="Wuyts J."/>
            <person name="Jabbari K."/>
            <person name="Bowler C."/>
            <person name="Panaud O."/>
            <person name="Piegu B."/>
            <person name="Ball S.G."/>
            <person name="Ral J.-P."/>
            <person name="Bouget F.-Y."/>
            <person name="Piganeau G."/>
            <person name="De Baets B."/>
            <person name="Picard A."/>
            <person name="Delseny M."/>
            <person name="Demaille J."/>
            <person name="Van de Peer Y."/>
            <person name="Moreau H."/>
        </authorList>
    </citation>
    <scope>NUCLEOTIDE SEQUENCE [LARGE SCALE GENOMIC DNA]</scope>
    <source>
        <strain evidence="1 3">OTTH0595</strain>
    </source>
</reference>
<dbReference type="EMBL" id="KZ155831">
    <property type="protein sequence ID" value="OUS43521.1"/>
    <property type="molecule type" value="Genomic_DNA"/>
</dbReference>
<accession>Q00ZD7</accession>
<dbReference type="Proteomes" id="UP000009170">
    <property type="component" value="Unassembled WGS sequence"/>
</dbReference>
<dbReference type="OMA" id="ANFTRAP"/>
<organism evidence="1 3">
    <name type="scientific">Ostreococcus tauri</name>
    <name type="common">Marine green alga</name>
    <dbReference type="NCBI Taxonomy" id="70448"/>
    <lineage>
        <taxon>Eukaryota</taxon>
        <taxon>Viridiplantae</taxon>
        <taxon>Chlorophyta</taxon>
        <taxon>Mamiellophyceae</taxon>
        <taxon>Mamiellales</taxon>
        <taxon>Bathycoccaceae</taxon>
        <taxon>Ostreococcus</taxon>
    </lineage>
</organism>
<protein>
    <submittedName>
        <fullName evidence="1">Unnamed product</fullName>
    </submittedName>
</protein>
<dbReference type="OrthoDB" id="10532771at2759"/>
<evidence type="ECO:0000313" key="1">
    <source>
        <dbReference type="EMBL" id="CAL55622.1"/>
    </source>
</evidence>
<name>Q00ZD7_OSTTA</name>
<dbReference type="GeneID" id="9835841"/>